<name>A0A2V2LMX5_9RHOB</name>
<dbReference type="Proteomes" id="UP000245680">
    <property type="component" value="Unassembled WGS sequence"/>
</dbReference>
<reference evidence="1 2" key="1">
    <citation type="submission" date="2018-05" db="EMBL/GenBank/DDBJ databases">
        <title>Rhodobacteraceae gen. nov., sp. nov. isolated from sea water.</title>
        <authorList>
            <person name="Ren Y."/>
        </authorList>
    </citation>
    <scope>NUCLEOTIDE SEQUENCE [LARGE SCALE GENOMIC DNA]</scope>
    <source>
        <strain evidence="1 2">TG-679</strain>
    </source>
</reference>
<evidence type="ECO:0000313" key="1">
    <source>
        <dbReference type="EMBL" id="PWR04397.1"/>
    </source>
</evidence>
<dbReference type="RefSeq" id="WP_109809992.1">
    <property type="nucleotide sequence ID" value="NZ_QGKU01000004.1"/>
</dbReference>
<keyword evidence="2" id="KW-1185">Reference proteome</keyword>
<comment type="caution">
    <text evidence="1">The sequence shown here is derived from an EMBL/GenBank/DDBJ whole genome shotgun (WGS) entry which is preliminary data.</text>
</comment>
<evidence type="ECO:0000313" key="2">
    <source>
        <dbReference type="Proteomes" id="UP000245680"/>
    </source>
</evidence>
<gene>
    <name evidence="1" type="ORF">DKT77_01595</name>
</gene>
<dbReference type="OrthoDB" id="7916272at2"/>
<organism evidence="1 2">
    <name type="scientific">Meridianimarinicoccus roseus</name>
    <dbReference type="NCBI Taxonomy" id="2072018"/>
    <lineage>
        <taxon>Bacteria</taxon>
        <taxon>Pseudomonadati</taxon>
        <taxon>Pseudomonadota</taxon>
        <taxon>Alphaproteobacteria</taxon>
        <taxon>Rhodobacterales</taxon>
        <taxon>Paracoccaceae</taxon>
        <taxon>Meridianimarinicoccus</taxon>
    </lineage>
</organism>
<sequence>MTDLYANTTPGLSSPAVDGTMIVPSDAGDLSHVTRAVYVGTGGTISAQLASGAMVTMAGVPGGSLLPLRIRKVMATGTTAGQMVAFW</sequence>
<dbReference type="AlphaFoldDB" id="A0A2V2LMX5"/>
<dbReference type="EMBL" id="QGKU01000004">
    <property type="protein sequence ID" value="PWR04397.1"/>
    <property type="molecule type" value="Genomic_DNA"/>
</dbReference>
<proteinExistence type="predicted"/>
<accession>A0A2V2LMX5</accession>
<protein>
    <submittedName>
        <fullName evidence="1">Uncharacterized protein</fullName>
    </submittedName>
</protein>